<feature type="region of interest" description="Disordered" evidence="1">
    <location>
        <begin position="1"/>
        <end position="46"/>
    </location>
</feature>
<evidence type="ECO:0000313" key="2">
    <source>
        <dbReference type="EMBL" id="OCL10484.1"/>
    </source>
</evidence>
<name>A0A8E2JUW7_9PEZI</name>
<dbReference type="Proteomes" id="UP000250140">
    <property type="component" value="Unassembled WGS sequence"/>
</dbReference>
<accession>A0A8E2JUW7</accession>
<keyword evidence="3" id="KW-1185">Reference proteome</keyword>
<feature type="compositionally biased region" description="Polar residues" evidence="1">
    <location>
        <begin position="22"/>
        <end position="34"/>
    </location>
</feature>
<dbReference type="EMBL" id="KV749234">
    <property type="protein sequence ID" value="OCL10484.1"/>
    <property type="molecule type" value="Genomic_DNA"/>
</dbReference>
<proteinExistence type="predicted"/>
<sequence>MNPGIRRTSRRKPGQRLGGRNSIAQRATRNSTGGQCEDSRRDSGGQLARKLGISQRGGGSGTRDLGAQRSSLKQLEATWRILGFLSRVRRRSGPAAGFPRLLYCSQRCGLRRTQGNTMFRRGSAQKGRVFDEEHGQMSKPASSQRPASIEPASGLSGLRLILGQFNRRPLTARDVQTTAGALAGTLAGMERR</sequence>
<organism evidence="2 3">
    <name type="scientific">Glonium stellatum</name>
    <dbReference type="NCBI Taxonomy" id="574774"/>
    <lineage>
        <taxon>Eukaryota</taxon>
        <taxon>Fungi</taxon>
        <taxon>Dikarya</taxon>
        <taxon>Ascomycota</taxon>
        <taxon>Pezizomycotina</taxon>
        <taxon>Dothideomycetes</taxon>
        <taxon>Pleosporomycetidae</taxon>
        <taxon>Gloniales</taxon>
        <taxon>Gloniaceae</taxon>
        <taxon>Glonium</taxon>
    </lineage>
</organism>
<feature type="region of interest" description="Disordered" evidence="1">
    <location>
        <begin position="131"/>
        <end position="150"/>
    </location>
</feature>
<protein>
    <submittedName>
        <fullName evidence="2">Uncharacterized protein</fullName>
    </submittedName>
</protein>
<evidence type="ECO:0000313" key="3">
    <source>
        <dbReference type="Proteomes" id="UP000250140"/>
    </source>
</evidence>
<reference evidence="2 3" key="1">
    <citation type="journal article" date="2016" name="Nat. Commun.">
        <title>Ectomycorrhizal ecology is imprinted in the genome of the dominant symbiotic fungus Cenococcum geophilum.</title>
        <authorList>
            <consortium name="DOE Joint Genome Institute"/>
            <person name="Peter M."/>
            <person name="Kohler A."/>
            <person name="Ohm R.A."/>
            <person name="Kuo A."/>
            <person name="Krutzmann J."/>
            <person name="Morin E."/>
            <person name="Arend M."/>
            <person name="Barry K.W."/>
            <person name="Binder M."/>
            <person name="Choi C."/>
            <person name="Clum A."/>
            <person name="Copeland A."/>
            <person name="Grisel N."/>
            <person name="Haridas S."/>
            <person name="Kipfer T."/>
            <person name="LaButti K."/>
            <person name="Lindquist E."/>
            <person name="Lipzen A."/>
            <person name="Maire R."/>
            <person name="Meier B."/>
            <person name="Mihaltcheva S."/>
            <person name="Molinier V."/>
            <person name="Murat C."/>
            <person name="Poggeler S."/>
            <person name="Quandt C.A."/>
            <person name="Sperisen C."/>
            <person name="Tritt A."/>
            <person name="Tisserant E."/>
            <person name="Crous P.W."/>
            <person name="Henrissat B."/>
            <person name="Nehls U."/>
            <person name="Egli S."/>
            <person name="Spatafora J.W."/>
            <person name="Grigoriev I.V."/>
            <person name="Martin F.M."/>
        </authorList>
    </citation>
    <scope>NUCLEOTIDE SEQUENCE [LARGE SCALE GENOMIC DNA]</scope>
    <source>
        <strain evidence="2 3">CBS 207.34</strain>
    </source>
</reference>
<gene>
    <name evidence="2" type="ORF">AOQ84DRAFT_230682</name>
</gene>
<feature type="region of interest" description="Disordered" evidence="1">
    <location>
        <begin position="51"/>
        <end position="70"/>
    </location>
</feature>
<dbReference type="AlphaFoldDB" id="A0A8E2JUW7"/>
<evidence type="ECO:0000256" key="1">
    <source>
        <dbReference type="SAM" id="MobiDB-lite"/>
    </source>
</evidence>